<proteinExistence type="predicted"/>
<keyword evidence="3" id="KW-1185">Reference proteome</keyword>
<organism evidence="2 3">
    <name type="scientific">Salinimicrobium marinum</name>
    <dbReference type="NCBI Taxonomy" id="680283"/>
    <lineage>
        <taxon>Bacteria</taxon>
        <taxon>Pseudomonadati</taxon>
        <taxon>Bacteroidota</taxon>
        <taxon>Flavobacteriia</taxon>
        <taxon>Flavobacteriales</taxon>
        <taxon>Flavobacteriaceae</taxon>
        <taxon>Salinimicrobium</taxon>
    </lineage>
</organism>
<dbReference type="InterPro" id="IPR014907">
    <property type="entry name" value="BT4734-like_N"/>
</dbReference>
<dbReference type="Pfam" id="PF08800">
    <property type="entry name" value="BT4734-like_N"/>
    <property type="match status" value="1"/>
</dbReference>
<comment type="caution">
    <text evidence="2">The sequence shown here is derived from an EMBL/GenBank/DDBJ whole genome shotgun (WGS) entry which is preliminary data.</text>
</comment>
<evidence type="ECO:0000313" key="3">
    <source>
        <dbReference type="Proteomes" id="UP000610456"/>
    </source>
</evidence>
<dbReference type="AlphaFoldDB" id="A0A918SH90"/>
<evidence type="ECO:0000313" key="2">
    <source>
        <dbReference type="EMBL" id="GHA39404.1"/>
    </source>
</evidence>
<feature type="domain" description="BT4734-like N-terminal" evidence="1">
    <location>
        <begin position="72"/>
        <end position="176"/>
    </location>
</feature>
<dbReference type="Proteomes" id="UP000610456">
    <property type="component" value="Unassembled WGS sequence"/>
</dbReference>
<reference evidence="2" key="1">
    <citation type="journal article" date="2014" name="Int. J. Syst. Evol. Microbiol.">
        <title>Complete genome sequence of Corynebacterium casei LMG S-19264T (=DSM 44701T), isolated from a smear-ripened cheese.</title>
        <authorList>
            <consortium name="US DOE Joint Genome Institute (JGI-PGF)"/>
            <person name="Walter F."/>
            <person name="Albersmeier A."/>
            <person name="Kalinowski J."/>
            <person name="Ruckert C."/>
        </authorList>
    </citation>
    <scope>NUCLEOTIDE SEQUENCE</scope>
    <source>
        <strain evidence="2">KCTC 12719</strain>
    </source>
</reference>
<accession>A0A918SH90</accession>
<gene>
    <name evidence="2" type="ORF">GCM10007103_20910</name>
</gene>
<sequence length="292" mass="33065">MESNQLYNPTVSIFKCCKSPFVIEEVSVTEILHNIKTGGKDRDLKIKARTAALKAQQEGKNNSFYVKVKTNDLNTFTPNATFTHKRNLGSIKKLSGLVYLDIDGCTDIDLNNPYIFATWLSLSGTGRGVLVKAEGLSRGNFSIVYESLAKELGLEVDHITKDISRQVVISYDPDIYINSNSITYICKKEVDNKIVNTPLTVPKKRKKKICDLKGDKKYNNIRYDNLEDYNLEGKDYVVFEEEVRFSKLFIPEVITSNRYIKISTTVHQLMALNPHLGLDGYSGDADPPFRPY</sequence>
<dbReference type="RefSeq" id="WP_189604702.1">
    <property type="nucleotide sequence ID" value="NZ_BMXB01000008.1"/>
</dbReference>
<name>A0A918SH90_9FLAO</name>
<protein>
    <recommendedName>
        <fullName evidence="1">BT4734-like N-terminal domain-containing protein</fullName>
    </recommendedName>
</protein>
<dbReference type="EMBL" id="BMXB01000008">
    <property type="protein sequence ID" value="GHA39404.1"/>
    <property type="molecule type" value="Genomic_DNA"/>
</dbReference>
<evidence type="ECO:0000259" key="1">
    <source>
        <dbReference type="Pfam" id="PF08800"/>
    </source>
</evidence>
<reference evidence="2" key="2">
    <citation type="submission" date="2020-09" db="EMBL/GenBank/DDBJ databases">
        <authorList>
            <person name="Sun Q."/>
            <person name="Kim S."/>
        </authorList>
    </citation>
    <scope>NUCLEOTIDE SEQUENCE</scope>
    <source>
        <strain evidence="2">KCTC 12719</strain>
    </source>
</reference>